<dbReference type="EMBL" id="OU503042">
    <property type="protein sequence ID" value="CAI9765198.1"/>
    <property type="molecule type" value="Genomic_DNA"/>
</dbReference>
<protein>
    <submittedName>
        <fullName evidence="3">Uncharacterized protein</fullName>
    </submittedName>
</protein>
<sequence length="215" mass="23837">MYELAGCEYYKYFCEKLDFSVMRLLCFPNLSIQVLVMVINIARLWCSETQLRPFYSTTQEISMLFAKQQEQLKSMQRTLEDEENYETTSADIDLNPNIVNVNGPVIRNEVEYLSSNGGKAGSSTSPHRGGEVQVESSRDEASVTKKNDCTAKSQKDGEDTQEVEFTGDERNVKGGFSSDINGVCTAPISEGNAVGTEQIPETEGVEVVPNLEGEC</sequence>
<feature type="region of interest" description="Disordered" evidence="1">
    <location>
        <begin position="114"/>
        <end position="179"/>
    </location>
</feature>
<name>A0AAD1ZAM7_9LAMI</name>
<feature type="compositionally biased region" description="Polar residues" evidence="1">
    <location>
        <begin position="114"/>
        <end position="126"/>
    </location>
</feature>
<dbReference type="Proteomes" id="UP000834106">
    <property type="component" value="Chromosome 7"/>
</dbReference>
<evidence type="ECO:0000313" key="3">
    <source>
        <dbReference type="EMBL" id="CAI9765198.1"/>
    </source>
</evidence>
<reference evidence="3" key="1">
    <citation type="submission" date="2023-05" db="EMBL/GenBank/DDBJ databases">
        <authorList>
            <person name="Huff M."/>
        </authorList>
    </citation>
    <scope>NUCLEOTIDE SEQUENCE</scope>
</reference>
<gene>
    <name evidence="3" type="ORF">FPE_LOCUS12628</name>
</gene>
<dbReference type="PANTHER" id="PTHR47458">
    <property type="entry name" value="SMAD/FHA DOMAIN-CONTAINING PROTEIN"/>
    <property type="match status" value="1"/>
</dbReference>
<organism evidence="3 4">
    <name type="scientific">Fraxinus pennsylvanica</name>
    <dbReference type="NCBI Taxonomy" id="56036"/>
    <lineage>
        <taxon>Eukaryota</taxon>
        <taxon>Viridiplantae</taxon>
        <taxon>Streptophyta</taxon>
        <taxon>Embryophyta</taxon>
        <taxon>Tracheophyta</taxon>
        <taxon>Spermatophyta</taxon>
        <taxon>Magnoliopsida</taxon>
        <taxon>eudicotyledons</taxon>
        <taxon>Gunneridae</taxon>
        <taxon>Pentapetalae</taxon>
        <taxon>asterids</taxon>
        <taxon>lamiids</taxon>
        <taxon>Lamiales</taxon>
        <taxon>Oleaceae</taxon>
        <taxon>Oleeae</taxon>
        <taxon>Fraxinus</taxon>
    </lineage>
</organism>
<evidence type="ECO:0000256" key="2">
    <source>
        <dbReference type="SAM" id="Phobius"/>
    </source>
</evidence>
<evidence type="ECO:0000256" key="1">
    <source>
        <dbReference type="SAM" id="MobiDB-lite"/>
    </source>
</evidence>
<keyword evidence="2" id="KW-0812">Transmembrane</keyword>
<dbReference type="PANTHER" id="PTHR47458:SF1">
    <property type="entry name" value="SMAD_FHA DOMAIN-CONTAINING PROTEIN"/>
    <property type="match status" value="1"/>
</dbReference>
<dbReference type="AlphaFoldDB" id="A0AAD1ZAM7"/>
<feature type="transmembrane region" description="Helical" evidence="2">
    <location>
        <begin position="20"/>
        <end position="42"/>
    </location>
</feature>
<accession>A0AAD1ZAM7</accession>
<keyword evidence="2" id="KW-1133">Transmembrane helix</keyword>
<feature type="compositionally biased region" description="Basic and acidic residues" evidence="1">
    <location>
        <begin position="136"/>
        <end position="158"/>
    </location>
</feature>
<keyword evidence="2" id="KW-0472">Membrane</keyword>
<keyword evidence="4" id="KW-1185">Reference proteome</keyword>
<proteinExistence type="predicted"/>
<evidence type="ECO:0000313" key="4">
    <source>
        <dbReference type="Proteomes" id="UP000834106"/>
    </source>
</evidence>